<feature type="transmembrane region" description="Helical" evidence="1">
    <location>
        <begin position="82"/>
        <end position="104"/>
    </location>
</feature>
<organism evidence="2 3">
    <name type="scientific">Metarhizium anisopliae BRIP 53293</name>
    <dbReference type="NCBI Taxonomy" id="1291518"/>
    <lineage>
        <taxon>Eukaryota</taxon>
        <taxon>Fungi</taxon>
        <taxon>Dikarya</taxon>
        <taxon>Ascomycota</taxon>
        <taxon>Pezizomycotina</taxon>
        <taxon>Sordariomycetes</taxon>
        <taxon>Hypocreomycetidae</taxon>
        <taxon>Hypocreales</taxon>
        <taxon>Clavicipitaceae</taxon>
        <taxon>Metarhizium</taxon>
    </lineage>
</organism>
<dbReference type="AlphaFoldDB" id="A0A0D9NMX5"/>
<proteinExistence type="predicted"/>
<reference evidence="3" key="1">
    <citation type="journal article" date="2014" name="BMC Genomics">
        <title>The genome sequence of the biocontrol fungus Metarhizium anisopliae and comparative genomics of Metarhizium species.</title>
        <authorList>
            <person name="Pattemore J.A."/>
            <person name="Hane J.K."/>
            <person name="Williams A.H."/>
            <person name="Wilson B.A."/>
            <person name="Stodart B.J."/>
            <person name="Ash G.J."/>
        </authorList>
    </citation>
    <scope>NUCLEOTIDE SEQUENCE [LARGE SCALE GENOMIC DNA]</scope>
    <source>
        <strain evidence="3">BRIP 53293</strain>
    </source>
</reference>
<evidence type="ECO:0000313" key="3">
    <source>
        <dbReference type="Proteomes" id="UP000054544"/>
    </source>
</evidence>
<feature type="transmembrane region" description="Helical" evidence="1">
    <location>
        <begin position="12"/>
        <end position="34"/>
    </location>
</feature>
<keyword evidence="3" id="KW-1185">Reference proteome</keyword>
<feature type="transmembrane region" description="Helical" evidence="1">
    <location>
        <begin position="55"/>
        <end position="76"/>
    </location>
</feature>
<accession>A0A0D9NMX5</accession>
<keyword evidence="1" id="KW-1133">Transmembrane helix</keyword>
<feature type="transmembrane region" description="Helical" evidence="1">
    <location>
        <begin position="147"/>
        <end position="165"/>
    </location>
</feature>
<sequence>MDLGLQLSNSGLSWLDWISITVSLTFLCFIPLQLWDLQGKPVMVRPSAISGIKRFLSGSCALAFLANLVMVARGVTPSPENAAVYAATASSFLGAVGVSLLSFFEHRRSIRPSDTIVLYLLTSFLVDSLHLWFTLADIASTRHDHRVIIQSLLLCLISKGILLITEASGKDKLLLKAARSYAPEETAGILQRTFFWWINPILKRGGSGTLKDDDFQVIDAELSARKLRQSINRLWDSRGSLLS</sequence>
<keyword evidence="1" id="KW-0472">Membrane</keyword>
<protein>
    <submittedName>
        <fullName evidence="2">Uncharacterized protein</fullName>
    </submittedName>
</protein>
<evidence type="ECO:0000313" key="2">
    <source>
        <dbReference type="EMBL" id="KJK75093.1"/>
    </source>
</evidence>
<dbReference type="STRING" id="1291518.A0A0D9NMX5"/>
<keyword evidence="1" id="KW-0812">Transmembrane</keyword>
<dbReference type="EMBL" id="KE384752">
    <property type="protein sequence ID" value="KJK75093.1"/>
    <property type="molecule type" value="Genomic_DNA"/>
</dbReference>
<gene>
    <name evidence="2" type="ORF">H634G_09728</name>
</gene>
<feature type="transmembrane region" description="Helical" evidence="1">
    <location>
        <begin position="116"/>
        <end position="135"/>
    </location>
</feature>
<dbReference type="Proteomes" id="UP000054544">
    <property type="component" value="Unassembled WGS sequence"/>
</dbReference>
<name>A0A0D9NMX5_METAN</name>
<evidence type="ECO:0000256" key="1">
    <source>
        <dbReference type="SAM" id="Phobius"/>
    </source>
</evidence>